<comment type="caution">
    <text evidence="1">The sequence shown here is derived from an EMBL/GenBank/DDBJ whole genome shotgun (WGS) entry which is preliminary data.</text>
</comment>
<keyword evidence="2" id="KW-1185">Reference proteome</keyword>
<gene>
    <name evidence="1" type="ORF">B0H17DRAFT_951227</name>
</gene>
<evidence type="ECO:0000313" key="2">
    <source>
        <dbReference type="Proteomes" id="UP001221757"/>
    </source>
</evidence>
<organism evidence="1 2">
    <name type="scientific">Mycena rosella</name>
    <name type="common">Pink bonnet</name>
    <name type="synonym">Agaricus rosellus</name>
    <dbReference type="NCBI Taxonomy" id="1033263"/>
    <lineage>
        <taxon>Eukaryota</taxon>
        <taxon>Fungi</taxon>
        <taxon>Dikarya</taxon>
        <taxon>Basidiomycota</taxon>
        <taxon>Agaricomycotina</taxon>
        <taxon>Agaricomycetes</taxon>
        <taxon>Agaricomycetidae</taxon>
        <taxon>Agaricales</taxon>
        <taxon>Marasmiineae</taxon>
        <taxon>Mycenaceae</taxon>
        <taxon>Mycena</taxon>
    </lineage>
</organism>
<reference evidence="1" key="1">
    <citation type="submission" date="2023-03" db="EMBL/GenBank/DDBJ databases">
        <title>Massive genome expansion in bonnet fungi (Mycena s.s.) driven by repeated elements and novel gene families across ecological guilds.</title>
        <authorList>
            <consortium name="Lawrence Berkeley National Laboratory"/>
            <person name="Harder C.B."/>
            <person name="Miyauchi S."/>
            <person name="Viragh M."/>
            <person name="Kuo A."/>
            <person name="Thoen E."/>
            <person name="Andreopoulos B."/>
            <person name="Lu D."/>
            <person name="Skrede I."/>
            <person name="Drula E."/>
            <person name="Henrissat B."/>
            <person name="Morin E."/>
            <person name="Kohler A."/>
            <person name="Barry K."/>
            <person name="LaButti K."/>
            <person name="Morin E."/>
            <person name="Salamov A."/>
            <person name="Lipzen A."/>
            <person name="Mereny Z."/>
            <person name="Hegedus B."/>
            <person name="Baldrian P."/>
            <person name="Stursova M."/>
            <person name="Weitz H."/>
            <person name="Taylor A."/>
            <person name="Grigoriev I.V."/>
            <person name="Nagy L.G."/>
            <person name="Martin F."/>
            <person name="Kauserud H."/>
        </authorList>
    </citation>
    <scope>NUCLEOTIDE SEQUENCE</scope>
    <source>
        <strain evidence="1">CBHHK067</strain>
    </source>
</reference>
<feature type="non-terminal residue" evidence="1">
    <location>
        <position position="1"/>
    </location>
</feature>
<sequence length="496" mass="56744">FDWIWMEYAQMSYIVKSDRAFSAAFWCLIGLLTGDTASSGFWNVYFADFQLLHDDNDIQLNGRPVCQLEQADDGAIFMTYVPKLQGKIDIFYLWLRCKFMFISPSKSKYMIFGPLPAILPVLCVGEGIVELVPKFKYVGMWFTSTHRNMFMAHYADKASKARKVANTTFGTVKGGHLDSLPVKEGLRLYMAWVDCYLISGGEISLDIDESLLEEHVKVQQLFLRNLLGLNPASMCAILYTETGQTLIKVRCLLRALSRLRYLLAIPASEDRIVWDALLHSFLLYRSGKPCWIGDITLVLSRLPSPIHVTEDDLHDDKMVQDIMEWVEAVLDADLQGDIDTFMRTHLLCDRVERIDESEGKYHMGHGTRRHRHYLDVPIPTHWKALTLLMLSDHNLSVERLRYPGCYRAAVPRDLQLCRFCHAGVEDESHALLVCKAHGSLEPLRDTFLREIADTAGGFEGKWSPNGAYKFLKWLLSVRKITLRLAKFPRSHGRCVP</sequence>
<dbReference type="Proteomes" id="UP001221757">
    <property type="component" value="Unassembled WGS sequence"/>
</dbReference>
<dbReference type="AlphaFoldDB" id="A0AAD7G8E4"/>
<protein>
    <submittedName>
        <fullName evidence="1">Uncharacterized protein</fullName>
    </submittedName>
</protein>
<accession>A0AAD7G8E4</accession>
<proteinExistence type="predicted"/>
<name>A0AAD7G8E4_MYCRO</name>
<evidence type="ECO:0000313" key="1">
    <source>
        <dbReference type="EMBL" id="KAJ7665756.1"/>
    </source>
</evidence>
<dbReference type="EMBL" id="JARKIE010000212">
    <property type="protein sequence ID" value="KAJ7665756.1"/>
    <property type="molecule type" value="Genomic_DNA"/>
</dbReference>